<accession>A0A6C0EHF3</accession>
<proteinExistence type="predicted"/>
<evidence type="ECO:0000313" key="2">
    <source>
        <dbReference type="EMBL" id="QHT27863.1"/>
    </source>
</evidence>
<keyword evidence="1" id="KW-0472">Membrane</keyword>
<evidence type="ECO:0000256" key="1">
    <source>
        <dbReference type="SAM" id="Phobius"/>
    </source>
</evidence>
<protein>
    <submittedName>
        <fullName evidence="2">Uncharacterized protein</fullName>
    </submittedName>
</protein>
<sequence length="119" mass="13934">MNSIVNITSVLSVMISISFMIFLYVRYLNNQNAKNPFLQNETKKIEYPQCPDFFESTTDNNDDKVCKNVYKIGKCRLSDPYTASFLKDDLFTNTKDGNYWKCRWAKECEVPWEGIDNLC</sequence>
<reference evidence="2" key="1">
    <citation type="journal article" date="2020" name="Nature">
        <title>Giant virus diversity and host interactions through global metagenomics.</title>
        <authorList>
            <person name="Schulz F."/>
            <person name="Roux S."/>
            <person name="Paez-Espino D."/>
            <person name="Jungbluth S."/>
            <person name="Walsh D.A."/>
            <person name="Denef V.J."/>
            <person name="McMahon K.D."/>
            <person name="Konstantinidis K.T."/>
            <person name="Eloe-Fadrosh E.A."/>
            <person name="Kyrpides N.C."/>
            <person name="Woyke T."/>
        </authorList>
    </citation>
    <scope>NUCLEOTIDE SEQUENCE</scope>
    <source>
        <strain evidence="2">GVMAG-M-3300000115-19</strain>
    </source>
</reference>
<feature type="transmembrane region" description="Helical" evidence="1">
    <location>
        <begin position="6"/>
        <end position="25"/>
    </location>
</feature>
<dbReference type="EMBL" id="MN738843">
    <property type="protein sequence ID" value="QHT27863.1"/>
    <property type="molecule type" value="Genomic_DNA"/>
</dbReference>
<name>A0A6C0EHF3_9ZZZZ</name>
<keyword evidence="1" id="KW-0812">Transmembrane</keyword>
<keyword evidence="1" id="KW-1133">Transmembrane helix</keyword>
<organism evidence="2">
    <name type="scientific">viral metagenome</name>
    <dbReference type="NCBI Taxonomy" id="1070528"/>
    <lineage>
        <taxon>unclassified sequences</taxon>
        <taxon>metagenomes</taxon>
        <taxon>organismal metagenomes</taxon>
    </lineage>
</organism>
<dbReference type="AlphaFoldDB" id="A0A6C0EHF3"/>